<feature type="domain" description="RRM" evidence="16">
    <location>
        <begin position="43"/>
        <end position="103"/>
    </location>
</feature>
<feature type="compositionally biased region" description="Basic and acidic residues" evidence="15">
    <location>
        <begin position="537"/>
        <end position="554"/>
    </location>
</feature>
<dbReference type="InterPro" id="IPR029063">
    <property type="entry name" value="SAM-dependent_MTases_sf"/>
</dbReference>
<evidence type="ECO:0000256" key="3">
    <source>
        <dbReference type="ARBA" id="ARBA00012808"/>
    </source>
</evidence>
<proteinExistence type="inferred from homology"/>
<evidence type="ECO:0000256" key="15">
    <source>
        <dbReference type="SAM" id="MobiDB-lite"/>
    </source>
</evidence>
<dbReference type="OrthoDB" id="271595at2759"/>
<dbReference type="Proteomes" id="UP000291343">
    <property type="component" value="Unassembled WGS sequence"/>
</dbReference>
<feature type="region of interest" description="Disordered" evidence="15">
    <location>
        <begin position="505"/>
        <end position="934"/>
    </location>
</feature>
<feature type="compositionally biased region" description="Basic and acidic residues" evidence="15">
    <location>
        <begin position="581"/>
        <end position="608"/>
    </location>
</feature>
<dbReference type="GO" id="GO:0106335">
    <property type="term" value="F:tRNA (5-carboxymethyluridine(34)-5-O)-methyltransferase activity"/>
    <property type="evidence" value="ECO:0007669"/>
    <property type="project" value="UniProtKB-EC"/>
</dbReference>
<feature type="domain" description="Fe2OG dioxygenase" evidence="17">
    <location>
        <begin position="220"/>
        <end position="330"/>
    </location>
</feature>
<keyword evidence="4" id="KW-0489">Methyltransferase</keyword>
<dbReference type="Pfam" id="PF13532">
    <property type="entry name" value="2OG-FeII_Oxy_2"/>
    <property type="match status" value="1"/>
</dbReference>
<dbReference type="InterPro" id="IPR012677">
    <property type="entry name" value="Nucleotide-bd_a/b_plait_sf"/>
</dbReference>
<dbReference type="GO" id="GO:0008757">
    <property type="term" value="F:S-adenosylmethionine-dependent methyltransferase activity"/>
    <property type="evidence" value="ECO:0007669"/>
    <property type="project" value="InterPro"/>
</dbReference>
<dbReference type="SMR" id="A0A482WYA9"/>
<dbReference type="InterPro" id="IPR027450">
    <property type="entry name" value="AlkB-like"/>
</dbReference>
<reference evidence="18 19" key="1">
    <citation type="journal article" date="2017" name="Gigascience">
        <title>Genome sequence of the small brown planthopper, Laodelphax striatellus.</title>
        <authorList>
            <person name="Zhu J."/>
            <person name="Jiang F."/>
            <person name="Wang X."/>
            <person name="Yang P."/>
            <person name="Bao Y."/>
            <person name="Zhao W."/>
            <person name="Wang W."/>
            <person name="Lu H."/>
            <person name="Wang Q."/>
            <person name="Cui N."/>
            <person name="Li J."/>
            <person name="Chen X."/>
            <person name="Luo L."/>
            <person name="Yu J."/>
            <person name="Kang L."/>
            <person name="Cui F."/>
        </authorList>
    </citation>
    <scope>NUCLEOTIDE SEQUENCE [LARGE SCALE GENOMIC DNA]</scope>
    <source>
        <strain evidence="18">Lst14</strain>
    </source>
</reference>
<dbReference type="GO" id="GO:0002098">
    <property type="term" value="P:tRNA wobble uridine modification"/>
    <property type="evidence" value="ECO:0007669"/>
    <property type="project" value="TreeGrafter"/>
</dbReference>
<dbReference type="PANTHER" id="PTHR13069:SF21">
    <property type="entry name" value="ALKYLATED DNA REPAIR PROTEIN ALKB HOMOLOG 8"/>
    <property type="match status" value="1"/>
</dbReference>
<feature type="compositionally biased region" description="Basic and acidic residues" evidence="15">
    <location>
        <begin position="616"/>
        <end position="637"/>
    </location>
</feature>
<feature type="compositionally biased region" description="Basic and acidic residues" evidence="15">
    <location>
        <begin position="755"/>
        <end position="835"/>
    </location>
</feature>
<dbReference type="InterPro" id="IPR035979">
    <property type="entry name" value="RBD_domain_sf"/>
</dbReference>
<evidence type="ECO:0000313" key="19">
    <source>
        <dbReference type="Proteomes" id="UP000291343"/>
    </source>
</evidence>
<keyword evidence="6" id="KW-0862">Zinc</keyword>
<keyword evidence="7 14" id="KW-0694">RNA-binding</keyword>
<evidence type="ECO:0000256" key="13">
    <source>
        <dbReference type="ARBA" id="ARBA00049802"/>
    </source>
</evidence>
<dbReference type="CDD" id="cd02440">
    <property type="entry name" value="AdoMet_MTases"/>
    <property type="match status" value="1"/>
</dbReference>
<dbReference type="AlphaFoldDB" id="A0A482WYA9"/>
<dbReference type="SUPFAM" id="SSF51197">
    <property type="entry name" value="Clavaminate synthase-like"/>
    <property type="match status" value="1"/>
</dbReference>
<dbReference type="Pfam" id="PF08241">
    <property type="entry name" value="Methyltransf_11"/>
    <property type="match status" value="1"/>
</dbReference>
<evidence type="ECO:0000256" key="6">
    <source>
        <dbReference type="ARBA" id="ARBA00022833"/>
    </source>
</evidence>
<dbReference type="PROSITE" id="PS50102">
    <property type="entry name" value="RRM"/>
    <property type="match status" value="1"/>
</dbReference>
<evidence type="ECO:0000256" key="10">
    <source>
        <dbReference type="ARBA" id="ARBA00034996"/>
    </source>
</evidence>
<dbReference type="InterPro" id="IPR051422">
    <property type="entry name" value="AlkB_tRNA_MeTrf/Diox"/>
</dbReference>
<evidence type="ECO:0000259" key="17">
    <source>
        <dbReference type="PROSITE" id="PS51471"/>
    </source>
</evidence>
<comment type="catalytic activity">
    <reaction evidence="10">
        <text>5-(carboxymethyl)uridine(34) in tRNA + S-adenosyl-L-methionine = 5-(2-methoxy-2-oxoethyl)uridine(34) in tRNA + S-adenosyl-L-homocysteine</text>
        <dbReference type="Rhea" id="RHEA:43208"/>
        <dbReference type="Rhea" id="RHEA-COMP:10407"/>
        <dbReference type="Rhea" id="RHEA-COMP:10408"/>
        <dbReference type="ChEBI" id="CHEBI:57856"/>
        <dbReference type="ChEBI" id="CHEBI:59789"/>
        <dbReference type="ChEBI" id="CHEBI:74851"/>
        <dbReference type="ChEBI" id="CHEBI:74882"/>
        <dbReference type="EC" id="2.1.1.229"/>
    </reaction>
</comment>
<accession>A0A482WYA9</accession>
<keyword evidence="19" id="KW-1185">Reference proteome</keyword>
<dbReference type="SUPFAM" id="SSF53335">
    <property type="entry name" value="S-adenosyl-L-methionine-dependent methyltransferases"/>
    <property type="match status" value="1"/>
</dbReference>
<dbReference type="GO" id="GO:0000049">
    <property type="term" value="F:tRNA binding"/>
    <property type="evidence" value="ECO:0007669"/>
    <property type="project" value="TreeGrafter"/>
</dbReference>
<dbReference type="InParanoid" id="A0A482WYA9"/>
<name>A0A482WYA9_LAOST</name>
<evidence type="ECO:0000256" key="7">
    <source>
        <dbReference type="ARBA" id="ARBA00022884"/>
    </source>
</evidence>
<keyword evidence="5" id="KW-0808">Transferase</keyword>
<sequence length="1086" mass="124394">MGSDETQILTSKKSRRKFDKKENKYKHFLSQFSGIQHSPEPTKFLMICNAGLVNGFDEGQAVELFSKYGRLVSVSMLAGKSFCFVTFSETADARHAFENLNGKWKLEKMLGPIYMIYTTSAPSSKMECTGRKPNGLSVLENFITEDEERDLLNSISFHNTTHSGNPALLKHRRVKHYGYEFQYSNNNVNINEKLPESVPKACDILGEKLKKHGWTNPRWPPDQLTVNEYQPGQEIFVNPGIPAHIDTHSAFESPIMSLSLLSDCVMEFRHADGSHFPLHLPRRSMLIMDGEARYDWTHAIKPRKMDIIYGSGPMVIERGRRISFTFRWLRAGGCCQCNYRDQCDSQTAESALNLDCDASRLESQHVHQVYNKISSHFSQTRYRAWPNVAQFVSSLPCGSVLFDVGCGNGKYFGLNRNIFEVGGDRSDGLLTECWRRGFESVQCDCLQLPLRCDSVDGLICIAVIHHLSTHKRRVAAIGEMARVLRRGGRGLVYVWAKDQSRDNVPSKYLKQEEGQAGSDGKNKMKRRTMKNNEGGGIEEREQGVRNDKCFKQEEEQAGSDGKNKMKRRTIKNTEGGGGECMKQEREQGVRNDKCLKQEEEQARSDGKNKMKRRTMKNKEGGGIEEREQGVRNGKCLEQEEGQAGSDGKNKMKRRTMKNKEGEGGECLKQEREQGGKNDKCLKQEEEQARNEESNKKRRSIKNIEGGDSECLKQEREQGGKNDKCLKQEEEQARNKERNEKQRTIKNTEGGGSECLKQEREQESYIGRNDKGERVKQEKMGSKEEKERRGDNVQSKDDKKVERVGKEGMKSKDEEERRGDKEVQSKEDEERSGAERGEEEEEEEEDGSADDGFKSELEEETKSGEKESRRRDGKRNREDELGRRRRGGDEKNVENEEMGRWKKSGGRGEEKTARRDGNVKEEEERSRLKGEDVNEIDNCGRMVEECSNDELGQGKRKENIEKNEMEDAEAVKLLEDVKGMRVCDEPPIEEKFLGPSGENVNDGKSYETHKPSEFSLPVHNNRTQFKHDDILVPWTNKNETFFRYYHVFREGELEELCSCVSEIQVEKVYYDQGNWCVVFEKCSKAIE</sequence>
<keyword evidence="8" id="KW-0408">Iron</keyword>
<evidence type="ECO:0000256" key="2">
    <source>
        <dbReference type="ARBA" id="ARBA00007879"/>
    </source>
</evidence>
<feature type="compositionally biased region" description="Acidic residues" evidence="15">
    <location>
        <begin position="836"/>
        <end position="848"/>
    </location>
</feature>
<gene>
    <name evidence="18" type="ORF">LSTR_LSTR016255</name>
</gene>
<comment type="function">
    <text evidence="11">Catalyzes the methylation of 5-carboxymethyl uridine to 5-methylcarboxymethyl uridine at the wobble position of the anticodon loop in tRNA via its methyltransferase domain. Catalyzes the last step in the formation of 5-methylcarboxymethyl uridine at the wobble position of the anticodon loop in target tRNA. Has a preference for tRNA(Arg) and tRNA(Glu), and does not bind tRNA(Lys). Binds tRNA and catalyzes the iron and alpha-ketoglutarate dependent hydroxylation of 5-methylcarboxymethyl uridine at the wobble position of the anticodon loop in tRNA via its dioxygenase domain, giving rise to 5-(S)-methoxycarbonylhydroxymethyluridine; has a preference for tRNA(Gly). Required for normal survival after DNA damage. May inhibit apoptosis and promote cell survival and angiogenesis.</text>
</comment>
<dbReference type="STRING" id="195883.A0A482WYA9"/>
<comment type="cofactor">
    <cofactor evidence="1">
        <name>Fe(2+)</name>
        <dbReference type="ChEBI" id="CHEBI:29033"/>
    </cofactor>
</comment>
<protein>
    <recommendedName>
        <fullName evidence="3">tRNA (carboxymethyluridine(34)-5-O)-methyltransferase</fullName>
        <ecNumber evidence="3">2.1.1.229</ecNumber>
    </recommendedName>
    <alternativeName>
        <fullName evidence="12">Alkylated DNA repair protein alkB homolog 8</fullName>
    </alternativeName>
    <alternativeName>
        <fullName evidence="13">S-adenosyl-L-methionine-dependent tRNA methyltransferase ALKBH8</fullName>
    </alternativeName>
</protein>
<organism evidence="18 19">
    <name type="scientific">Laodelphax striatellus</name>
    <name type="common">Small brown planthopper</name>
    <name type="synonym">Delphax striatella</name>
    <dbReference type="NCBI Taxonomy" id="195883"/>
    <lineage>
        <taxon>Eukaryota</taxon>
        <taxon>Metazoa</taxon>
        <taxon>Ecdysozoa</taxon>
        <taxon>Arthropoda</taxon>
        <taxon>Hexapoda</taxon>
        <taxon>Insecta</taxon>
        <taxon>Pterygota</taxon>
        <taxon>Neoptera</taxon>
        <taxon>Paraneoptera</taxon>
        <taxon>Hemiptera</taxon>
        <taxon>Auchenorrhyncha</taxon>
        <taxon>Fulgoroidea</taxon>
        <taxon>Delphacidae</taxon>
        <taxon>Criomorphinae</taxon>
        <taxon>Laodelphax</taxon>
    </lineage>
</organism>
<evidence type="ECO:0000256" key="8">
    <source>
        <dbReference type="ARBA" id="ARBA00023004"/>
    </source>
</evidence>
<dbReference type="GO" id="GO:0030488">
    <property type="term" value="P:tRNA methylation"/>
    <property type="evidence" value="ECO:0007669"/>
    <property type="project" value="TreeGrafter"/>
</dbReference>
<dbReference type="GO" id="GO:0005737">
    <property type="term" value="C:cytoplasm"/>
    <property type="evidence" value="ECO:0007669"/>
    <property type="project" value="TreeGrafter"/>
</dbReference>
<dbReference type="Pfam" id="PF00076">
    <property type="entry name" value="RRM_1"/>
    <property type="match status" value="1"/>
</dbReference>
<keyword evidence="9" id="KW-0511">Multifunctional enzyme</keyword>
<dbReference type="GO" id="GO:0005634">
    <property type="term" value="C:nucleus"/>
    <property type="evidence" value="ECO:0007669"/>
    <property type="project" value="TreeGrafter"/>
</dbReference>
<dbReference type="FunCoup" id="A0A482WYA9">
    <property type="interactions" value="1068"/>
</dbReference>
<feature type="compositionally biased region" description="Basic and acidic residues" evidence="15">
    <location>
        <begin position="709"/>
        <end position="742"/>
    </location>
</feature>
<dbReference type="InterPro" id="IPR013216">
    <property type="entry name" value="Methyltransf_11"/>
</dbReference>
<feature type="compositionally biased region" description="Basic and acidic residues" evidence="15">
    <location>
        <begin position="850"/>
        <end position="931"/>
    </location>
</feature>
<dbReference type="InterPro" id="IPR005123">
    <property type="entry name" value="Oxoglu/Fe-dep_dioxygenase_dom"/>
</dbReference>
<comment type="caution">
    <text evidence="18">The sequence shown here is derived from an EMBL/GenBank/DDBJ whole genome shotgun (WGS) entry which is preliminary data.</text>
</comment>
<evidence type="ECO:0000313" key="18">
    <source>
        <dbReference type="EMBL" id="RZF38312.1"/>
    </source>
</evidence>
<dbReference type="Gene3D" id="3.40.50.150">
    <property type="entry name" value="Vaccinia Virus protein VP39"/>
    <property type="match status" value="2"/>
</dbReference>
<dbReference type="PANTHER" id="PTHR13069">
    <property type="entry name" value="ALKYLATED DNA REPAIR PROTEIN ALKB HOMOLOG 8"/>
    <property type="match status" value="1"/>
</dbReference>
<dbReference type="EMBL" id="QKKF02022687">
    <property type="protein sequence ID" value="RZF38312.1"/>
    <property type="molecule type" value="Genomic_DNA"/>
</dbReference>
<dbReference type="PROSITE" id="PS51471">
    <property type="entry name" value="FE2OG_OXY"/>
    <property type="match status" value="1"/>
</dbReference>
<evidence type="ECO:0000256" key="12">
    <source>
        <dbReference type="ARBA" id="ARBA00049786"/>
    </source>
</evidence>
<evidence type="ECO:0000256" key="11">
    <source>
        <dbReference type="ARBA" id="ARBA00045506"/>
    </source>
</evidence>
<dbReference type="Gene3D" id="3.30.70.330">
    <property type="match status" value="1"/>
</dbReference>
<evidence type="ECO:0000256" key="14">
    <source>
        <dbReference type="PROSITE-ProRule" id="PRU00176"/>
    </source>
</evidence>
<dbReference type="Gene3D" id="2.60.120.590">
    <property type="entry name" value="Alpha-ketoglutarate-dependent dioxygenase AlkB-like"/>
    <property type="match status" value="1"/>
</dbReference>
<evidence type="ECO:0000256" key="9">
    <source>
        <dbReference type="ARBA" id="ARBA00023268"/>
    </source>
</evidence>
<evidence type="ECO:0000259" key="16">
    <source>
        <dbReference type="PROSITE" id="PS50102"/>
    </source>
</evidence>
<comment type="similarity">
    <text evidence="2">Belongs to the alkB family.</text>
</comment>
<evidence type="ECO:0000256" key="5">
    <source>
        <dbReference type="ARBA" id="ARBA00022679"/>
    </source>
</evidence>
<dbReference type="InterPro" id="IPR000504">
    <property type="entry name" value="RRM_dom"/>
</dbReference>
<dbReference type="InterPro" id="IPR037151">
    <property type="entry name" value="AlkB-like_sf"/>
</dbReference>
<evidence type="ECO:0000256" key="4">
    <source>
        <dbReference type="ARBA" id="ARBA00022603"/>
    </source>
</evidence>
<evidence type="ECO:0000256" key="1">
    <source>
        <dbReference type="ARBA" id="ARBA00001954"/>
    </source>
</evidence>
<dbReference type="EC" id="2.1.1.229" evidence="3"/>
<dbReference type="SUPFAM" id="SSF54928">
    <property type="entry name" value="RNA-binding domain, RBD"/>
    <property type="match status" value="1"/>
</dbReference>
<feature type="compositionally biased region" description="Basic and acidic residues" evidence="15">
    <location>
        <begin position="657"/>
        <end position="694"/>
    </location>
</feature>